<dbReference type="Pfam" id="PF01803">
    <property type="entry name" value="LIM_bind"/>
    <property type="match status" value="1"/>
</dbReference>
<gene>
    <name evidence="2" type="ORF">POTOM_013899</name>
</gene>
<accession>A0A8X8A3M7</accession>
<feature type="region of interest" description="Disordered" evidence="1">
    <location>
        <begin position="594"/>
        <end position="615"/>
    </location>
</feature>
<proteinExistence type="predicted"/>
<keyword evidence="3" id="KW-1185">Reference proteome</keyword>
<sequence length="740" mass="82585">MALQAYLDNYLLALSSLDSSQVTTDLVKSSNSENILQRGQIHAALGCCSNASSGKFPGSLIKIPDLNVAEVSEDREKTILNSITNLESSLAASFLATGSNSAVPKGPQLQGSASTDTVHLDLSTFPLLMSPNLSNFGSSTACYSIAEEDVHLGQNRLQIQKRKRQQGDIRTTFQSELQKSLDSLLDVKREGLSSSPQLHKKIRLDNQKNAILQENIIQQLLPSQDSVQLQAALPALHALVPQNKLGNQKQQDTLQSTLQLLGVNMKQQQQQQQRQMRDYLQSLALPRVQSMLSFNANVCSRRLMQYMYHQRQRPPVSDYVIKNDSGISYWRKFVAEYYAPCAKKRWCLSSCDSARLHAIGVFSQGTWHCDLCRTKSGRGFEATFEVLPRLNNIQFDSGVINELLFLECPLEFTLPSGLMVLEYGKVVHETLYDQLHVVREGKLRIIFAHNLKIIFWEFCSRDHEELIPRSSILPKVNELVHASKNYQTNIDDIGSYSTPLCDLQENCTMLLSAGRELERDLGLQLVGDLGFSKRYVRCLQIADIFNCMKDLMTFSWDNQIGPIESLKKYTQQFSTTKLHKDEFQEKEHLEVLQGLPTDPNKLSASQALGGNSNDNSNMNKGALLNISNVSSHFIYPSQTCINSNVGELEQTSLSYKRCGRNASSTTSQGPRTLSAEVIQEFAFPGLHSSGGGQHRREHKVQNLLEEIIIRAENEAVNAKIGNIISGLQTGAKGKTLLRTG</sequence>
<dbReference type="PANTHER" id="PTHR10378">
    <property type="entry name" value="LIM DOMAIN-BINDING PROTEIN"/>
    <property type="match status" value="1"/>
</dbReference>
<protein>
    <recommendedName>
        <fullName evidence="4">Transcriptional regulator SLK2</fullName>
    </recommendedName>
</protein>
<evidence type="ECO:0000256" key="1">
    <source>
        <dbReference type="SAM" id="MobiDB-lite"/>
    </source>
</evidence>
<dbReference type="OrthoDB" id="774557at2759"/>
<dbReference type="InterPro" id="IPR029005">
    <property type="entry name" value="LIM-bd/SEUSS"/>
</dbReference>
<organism evidence="2 3">
    <name type="scientific">Populus tomentosa</name>
    <name type="common">Chinese white poplar</name>
    <dbReference type="NCBI Taxonomy" id="118781"/>
    <lineage>
        <taxon>Eukaryota</taxon>
        <taxon>Viridiplantae</taxon>
        <taxon>Streptophyta</taxon>
        <taxon>Embryophyta</taxon>
        <taxon>Tracheophyta</taxon>
        <taxon>Spermatophyta</taxon>
        <taxon>Magnoliopsida</taxon>
        <taxon>eudicotyledons</taxon>
        <taxon>Gunneridae</taxon>
        <taxon>Pentapetalae</taxon>
        <taxon>rosids</taxon>
        <taxon>fabids</taxon>
        <taxon>Malpighiales</taxon>
        <taxon>Salicaceae</taxon>
        <taxon>Saliceae</taxon>
        <taxon>Populus</taxon>
    </lineage>
</organism>
<feature type="compositionally biased region" description="Polar residues" evidence="1">
    <location>
        <begin position="600"/>
        <end position="615"/>
    </location>
</feature>
<reference evidence="2" key="1">
    <citation type="journal article" date="2020" name="bioRxiv">
        <title>Hybrid origin of Populus tomentosa Carr. identified through genome sequencing and phylogenomic analysis.</title>
        <authorList>
            <person name="An X."/>
            <person name="Gao K."/>
            <person name="Chen Z."/>
            <person name="Li J."/>
            <person name="Yang X."/>
            <person name="Yang X."/>
            <person name="Zhou J."/>
            <person name="Guo T."/>
            <person name="Zhao T."/>
            <person name="Huang S."/>
            <person name="Miao D."/>
            <person name="Khan W.U."/>
            <person name="Rao P."/>
            <person name="Ye M."/>
            <person name="Lei B."/>
            <person name="Liao W."/>
            <person name="Wang J."/>
            <person name="Ji L."/>
            <person name="Li Y."/>
            <person name="Guo B."/>
            <person name="Mustafa N.S."/>
            <person name="Li S."/>
            <person name="Yun Q."/>
            <person name="Keller S.R."/>
            <person name="Mao J."/>
            <person name="Zhang R."/>
            <person name="Strauss S.H."/>
        </authorList>
    </citation>
    <scope>NUCLEOTIDE SEQUENCE</scope>
    <source>
        <strain evidence="2">GM15</strain>
        <tissue evidence="2">Leaf</tissue>
    </source>
</reference>
<name>A0A8X8A3M7_POPTO</name>
<comment type="caution">
    <text evidence="2">The sequence shown here is derived from an EMBL/GenBank/DDBJ whole genome shotgun (WGS) entry which is preliminary data.</text>
</comment>
<evidence type="ECO:0008006" key="4">
    <source>
        <dbReference type="Google" id="ProtNLM"/>
    </source>
</evidence>
<dbReference type="Proteomes" id="UP000886885">
    <property type="component" value="Chromosome 3D"/>
</dbReference>
<dbReference type="AlphaFoldDB" id="A0A8X8A3M7"/>
<evidence type="ECO:0000313" key="2">
    <source>
        <dbReference type="EMBL" id="KAG6781019.1"/>
    </source>
</evidence>
<evidence type="ECO:0000313" key="3">
    <source>
        <dbReference type="Proteomes" id="UP000886885"/>
    </source>
</evidence>
<dbReference type="EMBL" id="JAAWWB010000006">
    <property type="protein sequence ID" value="KAG6781019.1"/>
    <property type="molecule type" value="Genomic_DNA"/>
</dbReference>